<comment type="caution">
    <text evidence="1">The sequence shown here is derived from an EMBL/GenBank/DDBJ whole genome shotgun (WGS) entry which is preliminary data.</text>
</comment>
<reference evidence="1" key="1">
    <citation type="submission" date="2021-02" db="EMBL/GenBank/DDBJ databases">
        <authorList>
            <person name="Nowell W R."/>
        </authorList>
    </citation>
    <scope>NUCLEOTIDE SEQUENCE</scope>
    <source>
        <strain evidence="1">Ploen Becks lab</strain>
    </source>
</reference>
<dbReference type="AlphaFoldDB" id="A0A813R087"/>
<dbReference type="SUPFAM" id="SSF50969">
    <property type="entry name" value="YVTN repeat-like/Quinoprotein amine dehydrogenase"/>
    <property type="match status" value="1"/>
</dbReference>
<dbReference type="EMBL" id="CAJNOC010000541">
    <property type="protein sequence ID" value="CAF0774290.1"/>
    <property type="molecule type" value="Genomic_DNA"/>
</dbReference>
<dbReference type="InterPro" id="IPR011044">
    <property type="entry name" value="Quino_amine_DH_bsu"/>
</dbReference>
<name>A0A813R087_9BILA</name>
<dbReference type="InterPro" id="IPR015943">
    <property type="entry name" value="WD40/YVTN_repeat-like_dom_sf"/>
</dbReference>
<evidence type="ECO:0000313" key="2">
    <source>
        <dbReference type="Proteomes" id="UP000663879"/>
    </source>
</evidence>
<gene>
    <name evidence="1" type="ORF">OXX778_LOCUS5119</name>
</gene>
<dbReference type="Proteomes" id="UP000663879">
    <property type="component" value="Unassembled WGS sequence"/>
</dbReference>
<evidence type="ECO:0000313" key="1">
    <source>
        <dbReference type="EMBL" id="CAF0774290.1"/>
    </source>
</evidence>
<sequence length="297" mass="34063">MSIIASVKPSKLIKLIDSIPIKGSSMSLAYSTTLEKIFVLDYNSKAIESYCINNLSLVKEIQLDPLIEQPEIICAKNDTFFIGSDESNKIYYLDDSFKIRNQFSSDDYKSCSAITCDPKLDTSFIYTSHEQENKVSKWDYENGKIVMSVEIQRPGSLCCNESLVFVASNGHYRTDMNSKIVERLGLSQIYVLNEKTLKVERTIQIKNWIDLLSINVINSKIYVTAFTFDDCKRSRNRSLLEFNSEFKLQSVVELEQSSFAFDVCLVDSKVVLLSLSDEDVQNLQIYNLATKNKWYFF</sequence>
<protein>
    <submittedName>
        <fullName evidence="1">Uncharacterized protein</fullName>
    </submittedName>
</protein>
<accession>A0A813R087</accession>
<proteinExistence type="predicted"/>
<keyword evidence="2" id="KW-1185">Reference proteome</keyword>
<dbReference type="Gene3D" id="2.130.10.10">
    <property type="entry name" value="YVTN repeat-like/Quinoprotein amine dehydrogenase"/>
    <property type="match status" value="1"/>
</dbReference>
<organism evidence="1 2">
    <name type="scientific">Brachionus calyciflorus</name>
    <dbReference type="NCBI Taxonomy" id="104777"/>
    <lineage>
        <taxon>Eukaryota</taxon>
        <taxon>Metazoa</taxon>
        <taxon>Spiralia</taxon>
        <taxon>Gnathifera</taxon>
        <taxon>Rotifera</taxon>
        <taxon>Eurotatoria</taxon>
        <taxon>Monogononta</taxon>
        <taxon>Pseudotrocha</taxon>
        <taxon>Ploima</taxon>
        <taxon>Brachionidae</taxon>
        <taxon>Brachionus</taxon>
    </lineage>
</organism>